<dbReference type="EMBL" id="MU004304">
    <property type="protein sequence ID" value="KAF2659774.1"/>
    <property type="molecule type" value="Genomic_DNA"/>
</dbReference>
<dbReference type="Proteomes" id="UP000799324">
    <property type="component" value="Unassembled WGS sequence"/>
</dbReference>
<keyword evidence="2" id="KW-1185">Reference proteome</keyword>
<evidence type="ECO:0000313" key="1">
    <source>
        <dbReference type="EMBL" id="KAF2659774.1"/>
    </source>
</evidence>
<evidence type="ECO:0000313" key="2">
    <source>
        <dbReference type="Proteomes" id="UP000799324"/>
    </source>
</evidence>
<accession>A0A6A6TMF8</accession>
<dbReference type="AlphaFoldDB" id="A0A6A6TMF8"/>
<proteinExistence type="predicted"/>
<protein>
    <submittedName>
        <fullName evidence="1">Uncharacterized protein</fullName>
    </submittedName>
</protein>
<organism evidence="1 2">
    <name type="scientific">Lophiostoma macrostomum CBS 122681</name>
    <dbReference type="NCBI Taxonomy" id="1314788"/>
    <lineage>
        <taxon>Eukaryota</taxon>
        <taxon>Fungi</taxon>
        <taxon>Dikarya</taxon>
        <taxon>Ascomycota</taxon>
        <taxon>Pezizomycotina</taxon>
        <taxon>Dothideomycetes</taxon>
        <taxon>Pleosporomycetidae</taxon>
        <taxon>Pleosporales</taxon>
        <taxon>Lophiostomataceae</taxon>
        <taxon>Lophiostoma</taxon>
    </lineage>
</organism>
<sequence length="223" mass="26111">MEHERPGCEFSSDYQMKDQQRYKKMEDPLRNVPWKTFQYAFTKGSKDWHRHYWKSTRKDSASGSTGADEKSTCDCSLYGDGECSHTCLQIRKLREYRDWLVRDFLHWPEQNTIVIIPHQKTEPLRMWRDPGGPLGNAEVYAGHYIWLTEILGCARLDVPAARLEYDPKNPEALFEYEPFWISVLAAPGTDLMLIRAVAMLFEKRAQVDSWKPEYWPSHSSSAE</sequence>
<reference evidence="1" key="1">
    <citation type="journal article" date="2020" name="Stud. Mycol.">
        <title>101 Dothideomycetes genomes: a test case for predicting lifestyles and emergence of pathogens.</title>
        <authorList>
            <person name="Haridas S."/>
            <person name="Albert R."/>
            <person name="Binder M."/>
            <person name="Bloem J."/>
            <person name="Labutti K."/>
            <person name="Salamov A."/>
            <person name="Andreopoulos B."/>
            <person name="Baker S."/>
            <person name="Barry K."/>
            <person name="Bills G."/>
            <person name="Bluhm B."/>
            <person name="Cannon C."/>
            <person name="Castanera R."/>
            <person name="Culley D."/>
            <person name="Daum C."/>
            <person name="Ezra D."/>
            <person name="Gonzalez J."/>
            <person name="Henrissat B."/>
            <person name="Kuo A."/>
            <person name="Liang C."/>
            <person name="Lipzen A."/>
            <person name="Lutzoni F."/>
            <person name="Magnuson J."/>
            <person name="Mondo S."/>
            <person name="Nolan M."/>
            <person name="Ohm R."/>
            <person name="Pangilinan J."/>
            <person name="Park H.-J."/>
            <person name="Ramirez L."/>
            <person name="Alfaro M."/>
            <person name="Sun H."/>
            <person name="Tritt A."/>
            <person name="Yoshinaga Y."/>
            <person name="Zwiers L.-H."/>
            <person name="Turgeon B."/>
            <person name="Goodwin S."/>
            <person name="Spatafora J."/>
            <person name="Crous P."/>
            <person name="Grigoriev I."/>
        </authorList>
    </citation>
    <scope>NUCLEOTIDE SEQUENCE</scope>
    <source>
        <strain evidence="1">CBS 122681</strain>
    </source>
</reference>
<name>A0A6A6TMF8_9PLEO</name>
<gene>
    <name evidence="1" type="ORF">K491DRAFT_135129</name>
</gene>